<reference evidence="2 3" key="1">
    <citation type="journal article" date="2015" name="Genome Announc.">
        <title>Draft Genome Sequences of Marine Isolates of Thalassomonas viridans and Thalassomonas actiniarum.</title>
        <authorList>
            <person name="Olonade I."/>
            <person name="van Zyl L.J."/>
            <person name="Trindade M."/>
        </authorList>
    </citation>
    <scope>NUCLEOTIDE SEQUENCE [LARGE SCALE GENOMIC DNA]</scope>
    <source>
        <strain evidence="2 3">A5K-106</strain>
    </source>
</reference>
<evidence type="ECO:0000313" key="2">
    <source>
        <dbReference type="EMBL" id="WDE02567.1"/>
    </source>
</evidence>
<sequence>MKSFSKTIIAVALAVPFFSTQAKADTFNVPVFSQCEASTLRSNTENHDVFQLRSEFFYEIEDEREYAITAVRAWAKQFHNRDSDCMQKQVAIKLEDVQCDTRINGAPVCAIESDSGDFIVAKDYVDSTNVVAVAHDNQSWPAISGSNDSDELYMPNPEQCYSDLLGTGGDSQAYYIDAYNYRYFGDYRFLMARTARDLVQNLSAKNASCSYRAQDVVASDMNCNITGNGTRYCTLSNTNAGYFVFVSDDNHGMHLIFNRLD</sequence>
<dbReference type="Proteomes" id="UP000032568">
    <property type="component" value="Chromosome pTact"/>
</dbReference>
<organism evidence="2 3">
    <name type="scientific">Thalassomonas actiniarum</name>
    <dbReference type="NCBI Taxonomy" id="485447"/>
    <lineage>
        <taxon>Bacteria</taxon>
        <taxon>Pseudomonadati</taxon>
        <taxon>Pseudomonadota</taxon>
        <taxon>Gammaproteobacteria</taxon>
        <taxon>Alteromonadales</taxon>
        <taxon>Colwelliaceae</taxon>
        <taxon>Thalassomonas</taxon>
    </lineage>
</organism>
<dbReference type="AlphaFoldDB" id="A0AAE9YZN9"/>
<gene>
    <name evidence="2" type="ORF">SG35_029625</name>
</gene>
<keyword evidence="1" id="KW-0732">Signal</keyword>
<evidence type="ECO:0000313" key="3">
    <source>
        <dbReference type="Proteomes" id="UP000032568"/>
    </source>
</evidence>
<name>A0AAE9YZN9_9GAMM</name>
<keyword evidence="3" id="KW-1185">Reference proteome</keyword>
<feature type="signal peptide" evidence="1">
    <location>
        <begin position="1"/>
        <end position="24"/>
    </location>
</feature>
<dbReference type="EMBL" id="CP059736">
    <property type="protein sequence ID" value="WDE02567.1"/>
    <property type="molecule type" value="Genomic_DNA"/>
</dbReference>
<accession>A0AAE9YZN9</accession>
<evidence type="ECO:0000256" key="1">
    <source>
        <dbReference type="SAM" id="SignalP"/>
    </source>
</evidence>
<reference evidence="2 3" key="2">
    <citation type="journal article" date="2022" name="Mar. Drugs">
        <title>Bioassay-Guided Fractionation Leads to the Detection of Cholic Acid Generated by the Rare Thalassomonas sp.</title>
        <authorList>
            <person name="Pheiffer F."/>
            <person name="Schneider Y.K."/>
            <person name="Hansen E.H."/>
            <person name="Andersen J.H."/>
            <person name="Isaksson J."/>
            <person name="Busche T."/>
            <person name="R C."/>
            <person name="Kalinowski J."/>
            <person name="Zyl L.V."/>
            <person name="Trindade M."/>
        </authorList>
    </citation>
    <scope>NUCLEOTIDE SEQUENCE [LARGE SCALE GENOMIC DNA]</scope>
    <source>
        <strain evidence="2 3">A5K-106</strain>
    </source>
</reference>
<feature type="chain" id="PRO_5042142703" evidence="1">
    <location>
        <begin position="25"/>
        <end position="261"/>
    </location>
</feature>
<dbReference type="RefSeq" id="WP_044832336.1">
    <property type="nucleotide sequence ID" value="NZ_CP059736.1"/>
</dbReference>
<protein>
    <submittedName>
        <fullName evidence="2">Uncharacterized protein</fullName>
    </submittedName>
</protein>
<proteinExistence type="predicted"/>
<dbReference type="KEGG" id="tact:SG35_029625"/>